<dbReference type="AlphaFoldDB" id="A0A931AQJ3"/>
<comment type="subcellular location">
    <subcellularLocation>
        <location evidence="1">Cell membrane</location>
        <topology evidence="1">Multi-pass membrane protein</topology>
    </subcellularLocation>
</comment>
<dbReference type="GO" id="GO:0015385">
    <property type="term" value="F:sodium:proton antiporter activity"/>
    <property type="evidence" value="ECO:0007669"/>
    <property type="project" value="TreeGrafter"/>
</dbReference>
<feature type="transmembrane region" description="Helical" evidence="8">
    <location>
        <begin position="42"/>
        <end position="62"/>
    </location>
</feature>
<evidence type="ECO:0000256" key="4">
    <source>
        <dbReference type="ARBA" id="ARBA00022475"/>
    </source>
</evidence>
<keyword evidence="5 8" id="KW-0812">Transmembrane</keyword>
<proteinExistence type="inferred from homology"/>
<sequence>MISFYRLIKGPHPLDRIAAVSAIGIMLLIVLVLLGAHFNRALFIDVALVYGVLLFIDVLVMAKYFGTPGRHEEEES</sequence>
<dbReference type="GO" id="GO:0005886">
    <property type="term" value="C:plasma membrane"/>
    <property type="evidence" value="ECO:0007669"/>
    <property type="project" value="UniProtKB-SubCell"/>
</dbReference>
<evidence type="ECO:0000256" key="2">
    <source>
        <dbReference type="ARBA" id="ARBA00009212"/>
    </source>
</evidence>
<evidence type="ECO:0000256" key="6">
    <source>
        <dbReference type="ARBA" id="ARBA00022989"/>
    </source>
</evidence>
<evidence type="ECO:0000313" key="9">
    <source>
        <dbReference type="EMBL" id="MBF8437107.1"/>
    </source>
</evidence>
<dbReference type="Proteomes" id="UP000621436">
    <property type="component" value="Unassembled WGS sequence"/>
</dbReference>
<dbReference type="InterPro" id="IPR007208">
    <property type="entry name" value="MrpF/PhaF-like"/>
</dbReference>
<evidence type="ECO:0000256" key="8">
    <source>
        <dbReference type="SAM" id="Phobius"/>
    </source>
</evidence>
<gene>
    <name evidence="9" type="ORF">I0Q91_08465</name>
</gene>
<reference evidence="9" key="1">
    <citation type="submission" date="2020-11" db="EMBL/GenBank/DDBJ databases">
        <title>Halonatronomonas betainensis gen. nov., sp. nov. a novel haloalkaliphilic representative of the family Halanaerobiacae capable of betaine degradation.</title>
        <authorList>
            <person name="Boltyanskaya Y."/>
            <person name="Kevbrin V."/>
            <person name="Detkova E."/>
            <person name="Grouzdev D.S."/>
            <person name="Koziaeva V."/>
            <person name="Zhilina T."/>
        </authorList>
    </citation>
    <scope>NUCLEOTIDE SEQUENCE</scope>
    <source>
        <strain evidence="9">Z-7014</strain>
    </source>
</reference>
<dbReference type="EMBL" id="JADPIE010000004">
    <property type="protein sequence ID" value="MBF8437107.1"/>
    <property type="molecule type" value="Genomic_DNA"/>
</dbReference>
<comment type="caution">
    <text evidence="9">The sequence shown here is derived from an EMBL/GenBank/DDBJ whole genome shotgun (WGS) entry which is preliminary data.</text>
</comment>
<keyword evidence="4" id="KW-1003">Cell membrane</keyword>
<evidence type="ECO:0000256" key="7">
    <source>
        <dbReference type="ARBA" id="ARBA00023136"/>
    </source>
</evidence>
<protein>
    <submittedName>
        <fullName evidence="9">Cation:proton antiporter</fullName>
    </submittedName>
</protein>
<feature type="transmembrane region" description="Helical" evidence="8">
    <location>
        <begin position="16"/>
        <end position="36"/>
    </location>
</feature>
<dbReference type="Pfam" id="PF04066">
    <property type="entry name" value="MrpF_PhaF"/>
    <property type="match status" value="1"/>
</dbReference>
<accession>A0A931AQJ3</accession>
<dbReference type="PANTHER" id="PTHR34702:SF1">
    <property type="entry name" value="NA(+)_H(+) ANTIPORTER SUBUNIT F"/>
    <property type="match status" value="1"/>
</dbReference>
<evidence type="ECO:0000256" key="5">
    <source>
        <dbReference type="ARBA" id="ARBA00022692"/>
    </source>
</evidence>
<evidence type="ECO:0000313" key="10">
    <source>
        <dbReference type="Proteomes" id="UP000621436"/>
    </source>
</evidence>
<keyword evidence="10" id="KW-1185">Reference proteome</keyword>
<dbReference type="PANTHER" id="PTHR34702">
    <property type="entry name" value="NA(+)/H(+) ANTIPORTER SUBUNIT F1"/>
    <property type="match status" value="1"/>
</dbReference>
<evidence type="ECO:0000256" key="3">
    <source>
        <dbReference type="ARBA" id="ARBA00022448"/>
    </source>
</evidence>
<keyword evidence="6 8" id="KW-1133">Transmembrane helix</keyword>
<name>A0A931AQJ3_9FIRM</name>
<evidence type="ECO:0000256" key="1">
    <source>
        <dbReference type="ARBA" id="ARBA00004651"/>
    </source>
</evidence>
<organism evidence="9 10">
    <name type="scientific">Halonatronomonas betaini</name>
    <dbReference type="NCBI Taxonomy" id="2778430"/>
    <lineage>
        <taxon>Bacteria</taxon>
        <taxon>Bacillati</taxon>
        <taxon>Bacillota</taxon>
        <taxon>Clostridia</taxon>
        <taxon>Halanaerobiales</taxon>
        <taxon>Halarsenatibacteraceae</taxon>
        <taxon>Halonatronomonas</taxon>
    </lineage>
</organism>
<keyword evidence="3" id="KW-0813">Transport</keyword>
<keyword evidence="7 8" id="KW-0472">Membrane</keyword>
<comment type="similarity">
    <text evidence="2">Belongs to the CPA3 antiporters (TC 2.A.63) subunit F family.</text>
</comment>